<proteinExistence type="predicted"/>
<evidence type="ECO:0000313" key="3">
    <source>
        <dbReference type="EMBL" id="BAD81953.1"/>
    </source>
</evidence>
<feature type="region of interest" description="Disordered" evidence="1">
    <location>
        <begin position="53"/>
        <end position="76"/>
    </location>
</feature>
<sequence length="76" mass="8021">MQTSTLGSINPEGGSGRSEVGGWRSGDDRSTPLSLPYFGMWVAEGMERGVAAARVGRRSRAGERRPIADGVKGRDG</sequence>
<reference evidence="2" key="1">
    <citation type="journal article" date="2002" name="Nature">
        <title>The genome sequence and structure of rice chromosome 1.</title>
        <authorList>
            <person name="Sasaki T."/>
            <person name="Matsumoto T."/>
            <person name="Yamamoto K."/>
            <person name="Sakata K."/>
            <person name="Baba T."/>
            <person name="Katayose Y."/>
            <person name="Wu J."/>
            <person name="Niimura Y."/>
            <person name="Cheng Z."/>
            <person name="Nagamura Y."/>
            <person name="Antonio B.A."/>
            <person name="Kanamori H."/>
            <person name="Hosokawa S."/>
            <person name="Masukawa M."/>
            <person name="Arikawa K."/>
            <person name="Chiden Y."/>
            <person name="Hayashi M."/>
            <person name="Okamoto M."/>
            <person name="Ando T."/>
            <person name="Aoki H."/>
            <person name="Arita K."/>
            <person name="Hamada M."/>
            <person name="Harada C."/>
            <person name="Hijishita S."/>
            <person name="Honda M."/>
            <person name="Ichikawa Y."/>
            <person name="Idonuma A."/>
            <person name="Iijima M."/>
            <person name="Ikeda M."/>
            <person name="Ikeno M."/>
            <person name="Itoh S."/>
            <person name="Itoh T."/>
            <person name="Itoh Y."/>
            <person name="Itoh Y."/>
            <person name="Iwabuchi A."/>
            <person name="Kamiya K."/>
            <person name="Karasawa W."/>
            <person name="Katagiri S."/>
            <person name="Kikuta A."/>
            <person name="Kobayashi N."/>
            <person name="Kono I."/>
            <person name="Machita K."/>
            <person name="Maehara T."/>
            <person name="Mizuno H."/>
            <person name="Mizubayashi T."/>
            <person name="Mukai Y."/>
            <person name="Nagasaki H."/>
            <person name="Nakashima M."/>
            <person name="Nakama Y."/>
            <person name="Nakamichi Y."/>
            <person name="Nakamura M."/>
            <person name="Namiki N."/>
            <person name="Negishi M."/>
            <person name="Ohta I."/>
            <person name="Ono N."/>
            <person name="Saji S."/>
            <person name="Sakai K."/>
            <person name="Shibata M."/>
            <person name="Shimokawa T."/>
            <person name="Shomura A."/>
            <person name="Song J."/>
            <person name="Takazaki Y."/>
            <person name="Terasawa K."/>
            <person name="Tsuji K."/>
            <person name="Waki K."/>
            <person name="Yamagata H."/>
            <person name="Yamane H."/>
            <person name="Yoshiki S."/>
            <person name="Yoshihara R."/>
            <person name="Yukawa K."/>
            <person name="Zhong H."/>
            <person name="Iwama H."/>
            <person name="Endo T."/>
            <person name="Ito H."/>
            <person name="Hahn J.H."/>
            <person name="Kim H.I."/>
            <person name="Eun M.Y."/>
            <person name="Yano M."/>
            <person name="Jiang J."/>
            <person name="Gojobori T."/>
        </authorList>
    </citation>
    <scope>NUCLEOTIDE SEQUENCE</scope>
</reference>
<feature type="compositionally biased region" description="Basic and acidic residues" evidence="1">
    <location>
        <begin position="60"/>
        <end position="76"/>
    </location>
</feature>
<reference evidence="4" key="3">
    <citation type="journal article" date="2008" name="Nucleic Acids Res.">
        <title>The rice annotation project database (RAP-DB): 2008 update.</title>
        <authorList>
            <consortium name="The rice annotation project (RAP)"/>
        </authorList>
    </citation>
    <scope>GENOME REANNOTATION</scope>
    <source>
        <strain evidence="4">cv. Nipponbare</strain>
    </source>
</reference>
<protein>
    <submittedName>
        <fullName evidence="2">Uncharacterized protein</fullName>
    </submittedName>
</protein>
<evidence type="ECO:0000313" key="2">
    <source>
        <dbReference type="EMBL" id="BAD53267.1"/>
    </source>
</evidence>
<name>Q5ZAY1_ORYSJ</name>
<feature type="region of interest" description="Disordered" evidence="1">
    <location>
        <begin position="1"/>
        <end position="34"/>
    </location>
</feature>
<dbReference type="Proteomes" id="UP000817658">
    <property type="component" value="Chromosome 1"/>
</dbReference>
<organism evidence="2">
    <name type="scientific">Oryza sativa subsp. japonica</name>
    <name type="common">Rice</name>
    <dbReference type="NCBI Taxonomy" id="39947"/>
    <lineage>
        <taxon>Eukaryota</taxon>
        <taxon>Viridiplantae</taxon>
        <taxon>Streptophyta</taxon>
        <taxon>Embryophyta</taxon>
        <taxon>Tracheophyta</taxon>
        <taxon>Spermatophyta</taxon>
        <taxon>Magnoliopsida</taxon>
        <taxon>Liliopsida</taxon>
        <taxon>Poales</taxon>
        <taxon>Poaceae</taxon>
        <taxon>BOP clade</taxon>
        <taxon>Oryzoideae</taxon>
        <taxon>Oryzeae</taxon>
        <taxon>Oryzinae</taxon>
        <taxon>Oryza</taxon>
        <taxon>Oryza sativa</taxon>
    </lineage>
</organism>
<accession>Q5ZAY1</accession>
<dbReference type="AlphaFoldDB" id="Q5ZAY1"/>
<evidence type="ECO:0000256" key="1">
    <source>
        <dbReference type="SAM" id="MobiDB-lite"/>
    </source>
</evidence>
<gene>
    <name evidence="2" type="ORF">P0415A04.44</name>
    <name evidence="3" type="ORF">P0557A01.2</name>
</gene>
<evidence type="ECO:0000313" key="4">
    <source>
        <dbReference type="Proteomes" id="UP000000763"/>
    </source>
</evidence>
<dbReference type="Proteomes" id="UP000000763">
    <property type="component" value="Chromosome 1"/>
</dbReference>
<reference evidence="4" key="2">
    <citation type="journal article" date="2005" name="Nature">
        <title>The map-based sequence of the rice genome.</title>
        <authorList>
            <consortium name="International rice genome sequencing project (IRGSP)"/>
            <person name="Matsumoto T."/>
            <person name="Wu J."/>
            <person name="Kanamori H."/>
            <person name="Katayose Y."/>
            <person name="Fujisawa M."/>
            <person name="Namiki N."/>
            <person name="Mizuno H."/>
            <person name="Yamamoto K."/>
            <person name="Antonio B.A."/>
            <person name="Baba T."/>
            <person name="Sakata K."/>
            <person name="Nagamura Y."/>
            <person name="Aoki H."/>
            <person name="Arikawa K."/>
            <person name="Arita K."/>
            <person name="Bito T."/>
            <person name="Chiden Y."/>
            <person name="Fujitsuka N."/>
            <person name="Fukunaka R."/>
            <person name="Hamada M."/>
            <person name="Harada C."/>
            <person name="Hayashi A."/>
            <person name="Hijishita S."/>
            <person name="Honda M."/>
            <person name="Hosokawa S."/>
            <person name="Ichikawa Y."/>
            <person name="Idonuma A."/>
            <person name="Iijima M."/>
            <person name="Ikeda M."/>
            <person name="Ikeno M."/>
            <person name="Ito K."/>
            <person name="Ito S."/>
            <person name="Ito T."/>
            <person name="Ito Y."/>
            <person name="Ito Y."/>
            <person name="Iwabuchi A."/>
            <person name="Kamiya K."/>
            <person name="Karasawa W."/>
            <person name="Kurita K."/>
            <person name="Katagiri S."/>
            <person name="Kikuta A."/>
            <person name="Kobayashi H."/>
            <person name="Kobayashi N."/>
            <person name="Machita K."/>
            <person name="Maehara T."/>
            <person name="Masukawa M."/>
            <person name="Mizubayashi T."/>
            <person name="Mukai Y."/>
            <person name="Nagasaki H."/>
            <person name="Nagata Y."/>
            <person name="Naito S."/>
            <person name="Nakashima M."/>
            <person name="Nakama Y."/>
            <person name="Nakamichi Y."/>
            <person name="Nakamura M."/>
            <person name="Meguro A."/>
            <person name="Negishi M."/>
            <person name="Ohta I."/>
            <person name="Ohta T."/>
            <person name="Okamoto M."/>
            <person name="Ono N."/>
            <person name="Saji S."/>
            <person name="Sakaguchi M."/>
            <person name="Sakai K."/>
            <person name="Shibata M."/>
            <person name="Shimokawa T."/>
            <person name="Song J."/>
            <person name="Takazaki Y."/>
            <person name="Terasawa K."/>
            <person name="Tsugane M."/>
            <person name="Tsuji K."/>
            <person name="Ueda S."/>
            <person name="Waki K."/>
            <person name="Yamagata H."/>
            <person name="Yamamoto M."/>
            <person name="Yamamoto S."/>
            <person name="Yamane H."/>
            <person name="Yoshiki S."/>
            <person name="Yoshihara R."/>
            <person name="Yukawa K."/>
            <person name="Zhong H."/>
            <person name="Yano M."/>
            <person name="Yuan Q."/>
            <person name="Ouyang S."/>
            <person name="Liu J."/>
            <person name="Jones K.M."/>
            <person name="Gansberger K."/>
            <person name="Moffat K."/>
            <person name="Hill J."/>
            <person name="Bera J."/>
            <person name="Fadrosh D."/>
            <person name="Jin S."/>
            <person name="Johri S."/>
            <person name="Kim M."/>
            <person name="Overton L."/>
            <person name="Reardon M."/>
            <person name="Tsitrin T."/>
            <person name="Vuong H."/>
            <person name="Weaver B."/>
            <person name="Ciecko A."/>
            <person name="Tallon L."/>
            <person name="Jackson J."/>
            <person name="Pai G."/>
            <person name="Aken S.V."/>
            <person name="Utterback T."/>
            <person name="Reidmuller S."/>
            <person name="Feldblyum T."/>
            <person name="Hsiao J."/>
            <person name="Zismann V."/>
            <person name="Iobst S."/>
            <person name="de Vazeille A.R."/>
            <person name="Buell C.R."/>
            <person name="Ying K."/>
            <person name="Li Y."/>
            <person name="Lu T."/>
            <person name="Huang Y."/>
            <person name="Zhao Q."/>
            <person name="Feng Q."/>
            <person name="Zhang L."/>
            <person name="Zhu J."/>
            <person name="Weng Q."/>
            <person name="Mu J."/>
            <person name="Lu Y."/>
            <person name="Fan D."/>
            <person name="Liu Y."/>
            <person name="Guan J."/>
            <person name="Zhang Y."/>
            <person name="Yu S."/>
            <person name="Liu X."/>
            <person name="Zhang Y."/>
            <person name="Hong G."/>
            <person name="Han B."/>
            <person name="Choisne N."/>
            <person name="Demange N."/>
            <person name="Orjeda G."/>
            <person name="Samain S."/>
            <person name="Cattolico L."/>
            <person name="Pelletier E."/>
            <person name="Couloux A."/>
            <person name="Segurens B."/>
            <person name="Wincker P."/>
            <person name="D'Hont A."/>
            <person name="Scarpelli C."/>
            <person name="Weissenbach J."/>
            <person name="Salanoubat M."/>
            <person name="Quetier F."/>
            <person name="Yu Y."/>
            <person name="Kim H.R."/>
            <person name="Rambo T."/>
            <person name="Currie J."/>
            <person name="Collura K."/>
            <person name="Luo M."/>
            <person name="Yang T."/>
            <person name="Ammiraju J.S.S."/>
            <person name="Engler F."/>
            <person name="Soderlund C."/>
            <person name="Wing R.A."/>
            <person name="Palmer L.E."/>
            <person name="de la Bastide M."/>
            <person name="Spiegel L."/>
            <person name="Nascimento L."/>
            <person name="Zutavern T."/>
            <person name="O'Shaughnessy A."/>
            <person name="Dike S."/>
            <person name="Dedhia N."/>
            <person name="Preston R."/>
            <person name="Balija V."/>
            <person name="McCombie W.R."/>
            <person name="Chow T."/>
            <person name="Chen H."/>
            <person name="Chung M."/>
            <person name="Chen C."/>
            <person name="Shaw J."/>
            <person name="Wu H."/>
            <person name="Hsiao K."/>
            <person name="Chao Y."/>
            <person name="Chu M."/>
            <person name="Cheng C."/>
            <person name="Hour A."/>
            <person name="Lee P."/>
            <person name="Lin S."/>
            <person name="Lin Y."/>
            <person name="Liou J."/>
            <person name="Liu S."/>
            <person name="Hsing Y."/>
            <person name="Raghuvanshi S."/>
            <person name="Mohanty A."/>
            <person name="Bharti A.K."/>
            <person name="Gaur A."/>
            <person name="Gupta V."/>
            <person name="Kumar D."/>
            <person name="Ravi V."/>
            <person name="Vij S."/>
            <person name="Kapur A."/>
            <person name="Khurana P."/>
            <person name="Khurana P."/>
            <person name="Khurana J.P."/>
            <person name="Tyagi A.K."/>
            <person name="Gaikwad K."/>
            <person name="Singh A."/>
            <person name="Dalal V."/>
            <person name="Srivastava S."/>
            <person name="Dixit A."/>
            <person name="Pal A.K."/>
            <person name="Ghazi I.A."/>
            <person name="Yadav M."/>
            <person name="Pandit A."/>
            <person name="Bhargava A."/>
            <person name="Sureshbabu K."/>
            <person name="Batra K."/>
            <person name="Sharma T.R."/>
            <person name="Mohapatra T."/>
            <person name="Singh N.K."/>
            <person name="Messing J."/>
            <person name="Nelson A.B."/>
            <person name="Fuks G."/>
            <person name="Kavchok S."/>
            <person name="Keizer G."/>
            <person name="Linton E."/>
            <person name="Llaca V."/>
            <person name="Song R."/>
            <person name="Tanyolac B."/>
            <person name="Young S."/>
            <person name="Ho-Il K."/>
            <person name="Hahn J.H."/>
            <person name="Sangsakoo G."/>
            <person name="Vanavichit A."/>
            <person name="de Mattos Luiz.A.T."/>
            <person name="Zimmer P.D."/>
            <person name="Malone G."/>
            <person name="Dellagostin O."/>
            <person name="de Oliveira A.C."/>
            <person name="Bevan M."/>
            <person name="Bancroft I."/>
            <person name="Minx P."/>
            <person name="Cordum H."/>
            <person name="Wilson R."/>
            <person name="Cheng Z."/>
            <person name="Jin W."/>
            <person name="Jiang J."/>
            <person name="Leong S.A."/>
            <person name="Iwama H."/>
            <person name="Gojobori T."/>
            <person name="Itoh T."/>
            <person name="Niimura Y."/>
            <person name="Fujii Y."/>
            <person name="Habara T."/>
            <person name="Sakai H."/>
            <person name="Sato Y."/>
            <person name="Wilson G."/>
            <person name="Kumar K."/>
            <person name="McCouch S."/>
            <person name="Juretic N."/>
            <person name="Hoen D."/>
            <person name="Wright S."/>
            <person name="Bruskiewich R."/>
            <person name="Bureau T."/>
            <person name="Miyao A."/>
            <person name="Hirochika H."/>
            <person name="Nishikawa T."/>
            <person name="Kadowaki K."/>
            <person name="Sugiura M."/>
            <person name="Burr B."/>
            <person name="Sasaki T."/>
        </authorList>
    </citation>
    <scope>NUCLEOTIDE SEQUENCE [LARGE SCALE GENOMIC DNA]</scope>
    <source>
        <strain evidence="4">cv. Nipponbare</strain>
    </source>
</reference>
<dbReference type="EMBL" id="AP003280">
    <property type="protein sequence ID" value="BAD81953.1"/>
    <property type="molecule type" value="Genomic_DNA"/>
</dbReference>
<dbReference type="EMBL" id="AP003345">
    <property type="protein sequence ID" value="BAD53267.1"/>
    <property type="molecule type" value="Genomic_DNA"/>
</dbReference>